<feature type="transmembrane region" description="Helical" evidence="10">
    <location>
        <begin position="96"/>
        <end position="115"/>
    </location>
</feature>
<keyword evidence="5 10" id="KW-0276">Fatty acid metabolism</keyword>
<keyword evidence="9 10" id="KW-0275">Fatty acid biosynthesis</keyword>
<comment type="subcellular location">
    <subcellularLocation>
        <location evidence="1">Membrane</location>
        <topology evidence="1">Multi-pass membrane protein</topology>
    </subcellularLocation>
</comment>
<evidence type="ECO:0000313" key="11">
    <source>
        <dbReference type="EMBL" id="CAL4151164.1"/>
    </source>
</evidence>
<dbReference type="EC" id="2.3.1.199" evidence="10"/>
<keyword evidence="7 10" id="KW-0443">Lipid metabolism</keyword>
<dbReference type="GO" id="GO:0030148">
    <property type="term" value="P:sphingolipid biosynthetic process"/>
    <property type="evidence" value="ECO:0007669"/>
    <property type="project" value="TreeGrafter"/>
</dbReference>
<evidence type="ECO:0000313" key="12">
    <source>
        <dbReference type="Proteomes" id="UP001497623"/>
    </source>
</evidence>
<accession>A0AAV2S060</accession>
<organism evidence="11 12">
    <name type="scientific">Meganyctiphanes norvegica</name>
    <name type="common">Northern krill</name>
    <name type="synonym">Thysanopoda norvegica</name>
    <dbReference type="NCBI Taxonomy" id="48144"/>
    <lineage>
        <taxon>Eukaryota</taxon>
        <taxon>Metazoa</taxon>
        <taxon>Ecdysozoa</taxon>
        <taxon>Arthropoda</taxon>
        <taxon>Crustacea</taxon>
        <taxon>Multicrustacea</taxon>
        <taxon>Malacostraca</taxon>
        <taxon>Eumalacostraca</taxon>
        <taxon>Eucarida</taxon>
        <taxon>Euphausiacea</taxon>
        <taxon>Euphausiidae</taxon>
        <taxon>Meganyctiphanes</taxon>
    </lineage>
</organism>
<evidence type="ECO:0000256" key="5">
    <source>
        <dbReference type="ARBA" id="ARBA00022832"/>
    </source>
</evidence>
<evidence type="ECO:0000256" key="7">
    <source>
        <dbReference type="ARBA" id="ARBA00023098"/>
    </source>
</evidence>
<protein>
    <recommendedName>
        <fullName evidence="10">Elongation of very long chain fatty acids protein</fullName>
        <ecNumber evidence="10">2.3.1.199</ecNumber>
    </recommendedName>
    <alternativeName>
        <fullName evidence="10">Very-long-chain 3-oxoacyl-CoA synthase</fullName>
    </alternativeName>
</protein>
<sequence>MAPLNQRNDDVSEAMGAEVCNKTIQSNGVSKEGVANGHSGGNTEAPLKNHGLYRTGFISMFMVFLMYYYGNVIVASSMPLDARQNEWTIMKSPVPILGISVAYVLFVTWLGPLFMKGREPFKWLRTIMVVFNIAQVFFYVYIFYLYIVGGWNGTYSLTCQVCDYSDNPNAIIMLHACYWYFISKLTDLFDTVFFVLNKKYEHISVLHAVHHAIMPINTYFVIRYYPGGHSTFMALLNSLVHIVMYTYYGVSAMGPQYRKYLWWKKYLTKMQITQFVLVIIHESQMAFNDCPVPAPVPIWIGGSTSMFLLLFLDFYIKAYLNRKKKVE</sequence>
<dbReference type="GO" id="GO:0019367">
    <property type="term" value="P:fatty acid elongation, saturated fatty acid"/>
    <property type="evidence" value="ECO:0007669"/>
    <property type="project" value="TreeGrafter"/>
</dbReference>
<comment type="similarity">
    <text evidence="10">Belongs to the ELO family.</text>
</comment>
<gene>
    <name evidence="11" type="ORF">MNOR_LOCUS30691</name>
</gene>
<proteinExistence type="inferred from homology"/>
<feature type="transmembrane region" description="Helical" evidence="10">
    <location>
        <begin position="127"/>
        <end position="147"/>
    </location>
</feature>
<dbReference type="PANTHER" id="PTHR11157:SF69">
    <property type="entry name" value="ELONGATION OF VERY LONG CHAIN FATTY ACIDS PROTEIN 7"/>
    <property type="match status" value="1"/>
</dbReference>
<feature type="transmembrane region" description="Helical" evidence="10">
    <location>
        <begin position="232"/>
        <end position="254"/>
    </location>
</feature>
<keyword evidence="12" id="KW-1185">Reference proteome</keyword>
<dbReference type="GO" id="GO:0005789">
    <property type="term" value="C:endoplasmic reticulum membrane"/>
    <property type="evidence" value="ECO:0007669"/>
    <property type="project" value="TreeGrafter"/>
</dbReference>
<evidence type="ECO:0000256" key="8">
    <source>
        <dbReference type="ARBA" id="ARBA00023136"/>
    </source>
</evidence>
<keyword evidence="8 10" id="KW-0472">Membrane</keyword>
<dbReference type="PANTHER" id="PTHR11157">
    <property type="entry name" value="FATTY ACID ACYL TRANSFERASE-RELATED"/>
    <property type="match status" value="1"/>
</dbReference>
<name>A0AAV2S060_MEGNR</name>
<comment type="caution">
    <text evidence="11">The sequence shown here is derived from an EMBL/GenBank/DDBJ whole genome shotgun (WGS) entry which is preliminary data.</text>
</comment>
<reference evidence="11 12" key="1">
    <citation type="submission" date="2024-05" db="EMBL/GenBank/DDBJ databases">
        <authorList>
            <person name="Wallberg A."/>
        </authorList>
    </citation>
    <scope>NUCLEOTIDE SEQUENCE [LARGE SCALE GENOMIC DNA]</scope>
</reference>
<dbReference type="EMBL" id="CAXKWB010038054">
    <property type="protein sequence ID" value="CAL4151164.1"/>
    <property type="molecule type" value="Genomic_DNA"/>
</dbReference>
<keyword evidence="3 10" id="KW-0808">Transferase</keyword>
<evidence type="ECO:0000256" key="3">
    <source>
        <dbReference type="ARBA" id="ARBA00022679"/>
    </source>
</evidence>
<keyword evidence="4 10" id="KW-0812">Transmembrane</keyword>
<dbReference type="GO" id="GO:0034626">
    <property type="term" value="P:fatty acid elongation, polyunsaturated fatty acid"/>
    <property type="evidence" value="ECO:0007669"/>
    <property type="project" value="TreeGrafter"/>
</dbReference>
<dbReference type="Pfam" id="PF01151">
    <property type="entry name" value="ELO"/>
    <property type="match status" value="1"/>
</dbReference>
<feature type="transmembrane region" description="Helical" evidence="10">
    <location>
        <begin position="57"/>
        <end position="76"/>
    </location>
</feature>
<evidence type="ECO:0000256" key="9">
    <source>
        <dbReference type="ARBA" id="ARBA00023160"/>
    </source>
</evidence>
<dbReference type="AlphaFoldDB" id="A0AAV2S060"/>
<keyword evidence="6 10" id="KW-1133">Transmembrane helix</keyword>
<dbReference type="Proteomes" id="UP001497623">
    <property type="component" value="Unassembled WGS sequence"/>
</dbReference>
<evidence type="ECO:0000256" key="4">
    <source>
        <dbReference type="ARBA" id="ARBA00022692"/>
    </source>
</evidence>
<evidence type="ECO:0000256" key="1">
    <source>
        <dbReference type="ARBA" id="ARBA00004141"/>
    </source>
</evidence>
<evidence type="ECO:0000256" key="6">
    <source>
        <dbReference type="ARBA" id="ARBA00022989"/>
    </source>
</evidence>
<keyword evidence="2 10" id="KW-0444">Lipid biosynthesis</keyword>
<feature type="transmembrane region" description="Helical" evidence="10">
    <location>
        <begin position="296"/>
        <end position="316"/>
    </location>
</feature>
<evidence type="ECO:0000256" key="10">
    <source>
        <dbReference type="RuleBase" id="RU361115"/>
    </source>
</evidence>
<dbReference type="GO" id="GO:0042761">
    <property type="term" value="P:very long-chain fatty acid biosynthetic process"/>
    <property type="evidence" value="ECO:0007669"/>
    <property type="project" value="TreeGrafter"/>
</dbReference>
<dbReference type="GO" id="GO:0009922">
    <property type="term" value="F:fatty acid elongase activity"/>
    <property type="evidence" value="ECO:0007669"/>
    <property type="project" value="UniProtKB-EC"/>
</dbReference>
<comment type="catalytic activity">
    <reaction evidence="10">
        <text>a very-long-chain acyl-CoA + malonyl-CoA + H(+) = a very-long-chain 3-oxoacyl-CoA + CO2 + CoA</text>
        <dbReference type="Rhea" id="RHEA:32727"/>
        <dbReference type="ChEBI" id="CHEBI:15378"/>
        <dbReference type="ChEBI" id="CHEBI:16526"/>
        <dbReference type="ChEBI" id="CHEBI:57287"/>
        <dbReference type="ChEBI" id="CHEBI:57384"/>
        <dbReference type="ChEBI" id="CHEBI:90725"/>
        <dbReference type="ChEBI" id="CHEBI:90736"/>
        <dbReference type="EC" id="2.3.1.199"/>
    </reaction>
</comment>
<dbReference type="InterPro" id="IPR002076">
    <property type="entry name" value="ELO_fam"/>
</dbReference>
<feature type="transmembrane region" description="Helical" evidence="10">
    <location>
        <begin position="208"/>
        <end position="226"/>
    </location>
</feature>
<evidence type="ECO:0000256" key="2">
    <source>
        <dbReference type="ARBA" id="ARBA00022516"/>
    </source>
</evidence>
<dbReference type="GO" id="GO:0034625">
    <property type="term" value="P:fatty acid elongation, monounsaturated fatty acid"/>
    <property type="evidence" value="ECO:0007669"/>
    <property type="project" value="TreeGrafter"/>
</dbReference>